<accession>A0A383AHV0</accession>
<evidence type="ECO:0000313" key="1">
    <source>
        <dbReference type="EMBL" id="SVE07332.1"/>
    </source>
</evidence>
<dbReference type="EMBL" id="UINC01192268">
    <property type="protein sequence ID" value="SVE07332.1"/>
    <property type="molecule type" value="Genomic_DNA"/>
</dbReference>
<name>A0A383AHV0_9ZZZZ</name>
<sequence>MAGENKTQLGSADVRIDFMELISAAGGV</sequence>
<protein>
    <submittedName>
        <fullName evidence="1">Uncharacterized protein</fullName>
    </submittedName>
</protein>
<organism evidence="1">
    <name type="scientific">marine metagenome</name>
    <dbReference type="NCBI Taxonomy" id="408172"/>
    <lineage>
        <taxon>unclassified sequences</taxon>
        <taxon>metagenomes</taxon>
        <taxon>ecological metagenomes</taxon>
    </lineage>
</organism>
<dbReference type="AlphaFoldDB" id="A0A383AHV0"/>
<reference evidence="1" key="1">
    <citation type="submission" date="2018-05" db="EMBL/GenBank/DDBJ databases">
        <authorList>
            <person name="Lanie J.A."/>
            <person name="Ng W.-L."/>
            <person name="Kazmierczak K.M."/>
            <person name="Andrzejewski T.M."/>
            <person name="Davidsen T.M."/>
            <person name="Wayne K.J."/>
            <person name="Tettelin H."/>
            <person name="Glass J.I."/>
            <person name="Rusch D."/>
            <person name="Podicherti R."/>
            <person name="Tsui H.-C.T."/>
            <person name="Winkler M.E."/>
        </authorList>
    </citation>
    <scope>NUCLEOTIDE SEQUENCE</scope>
</reference>
<proteinExistence type="predicted"/>
<gene>
    <name evidence="1" type="ORF">METZ01_LOCUS460186</name>
</gene>
<feature type="non-terminal residue" evidence="1">
    <location>
        <position position="28"/>
    </location>
</feature>